<evidence type="ECO:0000256" key="1">
    <source>
        <dbReference type="ARBA" id="ARBA00006914"/>
    </source>
</evidence>
<dbReference type="GO" id="GO:0005795">
    <property type="term" value="C:Golgi stack"/>
    <property type="evidence" value="ECO:0007669"/>
    <property type="project" value="TreeGrafter"/>
</dbReference>
<name>A0AAU9M7M0_9ASTR</name>
<dbReference type="Proteomes" id="UP001157418">
    <property type="component" value="Unassembled WGS sequence"/>
</dbReference>
<proteinExistence type="inferred from homology"/>
<keyword evidence="4" id="KW-0653">Protein transport</keyword>
<keyword evidence="4" id="KW-0479">Metal-binding</keyword>
<organism evidence="6 7">
    <name type="scientific">Lactuca virosa</name>
    <dbReference type="NCBI Taxonomy" id="75947"/>
    <lineage>
        <taxon>Eukaryota</taxon>
        <taxon>Viridiplantae</taxon>
        <taxon>Streptophyta</taxon>
        <taxon>Embryophyta</taxon>
        <taxon>Tracheophyta</taxon>
        <taxon>Spermatophyta</taxon>
        <taxon>Magnoliopsida</taxon>
        <taxon>eudicotyledons</taxon>
        <taxon>Gunneridae</taxon>
        <taxon>Pentapetalae</taxon>
        <taxon>asterids</taxon>
        <taxon>campanulids</taxon>
        <taxon>Asterales</taxon>
        <taxon>Asteraceae</taxon>
        <taxon>Cichorioideae</taxon>
        <taxon>Cichorieae</taxon>
        <taxon>Lactucinae</taxon>
        <taxon>Lactuca</taxon>
    </lineage>
</organism>
<dbReference type="EMBL" id="CAKMRJ010001112">
    <property type="protein sequence ID" value="CAH1422727.1"/>
    <property type="molecule type" value="Genomic_DNA"/>
</dbReference>
<keyword evidence="4" id="KW-0931">ER-Golgi transport</keyword>
<dbReference type="AlphaFoldDB" id="A0AAU9M7M0"/>
<dbReference type="InterPro" id="IPR029067">
    <property type="entry name" value="CDC48_domain_2-like_sf"/>
</dbReference>
<keyword evidence="4" id="KW-0963">Cytoplasm</keyword>
<reference evidence="6 7" key="1">
    <citation type="submission" date="2022-01" db="EMBL/GenBank/DDBJ databases">
        <authorList>
            <person name="Xiong W."/>
            <person name="Schranz E."/>
        </authorList>
    </citation>
    <scope>NUCLEOTIDE SEQUENCE [LARGE SCALE GENOMIC DNA]</scope>
</reference>
<evidence type="ECO:0000256" key="4">
    <source>
        <dbReference type="RuleBase" id="RU367045"/>
    </source>
</evidence>
<comment type="similarity">
    <text evidence="1 4">Belongs to the AAA ATPase family.</text>
</comment>
<feature type="domain" description="ATPase AAA-type core" evidence="5">
    <location>
        <begin position="77"/>
        <end position="156"/>
    </location>
</feature>
<dbReference type="EC" id="3.6.4.6" evidence="4"/>
<evidence type="ECO:0000256" key="2">
    <source>
        <dbReference type="ARBA" id="ARBA00022741"/>
    </source>
</evidence>
<dbReference type="InterPro" id="IPR039812">
    <property type="entry name" value="Vesicle-fus_ATPase"/>
</dbReference>
<comment type="caution">
    <text evidence="6">The sequence shown here is derived from an EMBL/GenBank/DDBJ whole genome shotgun (WGS) entry which is preliminary data.</text>
</comment>
<comment type="function">
    <text evidence="4">Required for vesicle-mediated transport. Catalyzes the fusion of transport vesicles within the Golgi cisternae. Is also required for transport from the endoplasmic reticulum to the Golgi stack. Seems to function as a fusion protein required for the delivery of cargo proteins to all compartments of the Golgi stack independent of vesicle origin.</text>
</comment>
<dbReference type="SUPFAM" id="SSF52540">
    <property type="entry name" value="P-loop containing nucleoside triphosphate hydrolases"/>
    <property type="match status" value="1"/>
</dbReference>
<keyword evidence="4" id="KW-0460">Magnesium</keyword>
<dbReference type="InterPro" id="IPR027417">
    <property type="entry name" value="P-loop_NTPase"/>
</dbReference>
<dbReference type="GO" id="GO:0046872">
    <property type="term" value="F:metal ion binding"/>
    <property type="evidence" value="ECO:0007669"/>
    <property type="project" value="UniProtKB-UniRule"/>
</dbReference>
<keyword evidence="4" id="KW-0813">Transport</keyword>
<dbReference type="GO" id="GO:0043001">
    <property type="term" value="P:Golgi to plasma membrane protein transport"/>
    <property type="evidence" value="ECO:0007669"/>
    <property type="project" value="TreeGrafter"/>
</dbReference>
<evidence type="ECO:0000313" key="7">
    <source>
        <dbReference type="Proteomes" id="UP001157418"/>
    </source>
</evidence>
<dbReference type="GO" id="GO:0006891">
    <property type="term" value="P:intra-Golgi vesicle-mediated transport"/>
    <property type="evidence" value="ECO:0007669"/>
    <property type="project" value="TreeGrafter"/>
</dbReference>
<dbReference type="PANTHER" id="PTHR23078">
    <property type="entry name" value="VESICULAR-FUSION PROTEIN NSF"/>
    <property type="match status" value="1"/>
</dbReference>
<comment type="cofactor">
    <cofactor evidence="4">
        <name>Mg(2+)</name>
        <dbReference type="ChEBI" id="CHEBI:18420"/>
    </cofactor>
    <text evidence="4">Binds 1 Mg(2+) ion per subunit.</text>
</comment>
<keyword evidence="4" id="KW-0378">Hydrolase</keyword>
<evidence type="ECO:0000313" key="6">
    <source>
        <dbReference type="EMBL" id="CAH1422727.1"/>
    </source>
</evidence>
<dbReference type="InterPro" id="IPR003959">
    <property type="entry name" value="ATPase_AAA_core"/>
</dbReference>
<sequence>MTTGQMVTFDFIGNGYIFKVTQVDVESHDKTDIERGMLSSDSYIVFEASNSSGIKISLEELFPVGLSLHMWQHVKGMLLYGPPGTRKTLMARQTGKMLNGRYPKIVNGPEVLRDQSDLHVIIFDEIDANCKLTLDDTTKKVDEESIKVTMDDFLNALYEVILAFGASMDGLERCRLNGILECGQKHDHIFKRTMLLGDAVWIGSAYA</sequence>
<evidence type="ECO:0000256" key="3">
    <source>
        <dbReference type="ARBA" id="ARBA00022840"/>
    </source>
</evidence>
<dbReference type="GO" id="GO:0035494">
    <property type="term" value="P:SNARE complex disassembly"/>
    <property type="evidence" value="ECO:0007669"/>
    <property type="project" value="InterPro"/>
</dbReference>
<evidence type="ECO:0000259" key="5">
    <source>
        <dbReference type="Pfam" id="PF00004"/>
    </source>
</evidence>
<dbReference type="Pfam" id="PF00004">
    <property type="entry name" value="AAA"/>
    <property type="match status" value="1"/>
</dbReference>
<keyword evidence="3 4" id="KW-0067">ATP-binding</keyword>
<comment type="subcellular location">
    <subcellularLocation>
        <location evidence="4">Cytoplasm</location>
    </subcellularLocation>
</comment>
<keyword evidence="7" id="KW-1185">Reference proteome</keyword>
<keyword evidence="2 4" id="KW-0547">Nucleotide-binding</keyword>
<dbReference type="SUPFAM" id="SSF54585">
    <property type="entry name" value="Cdc48 domain 2-like"/>
    <property type="match status" value="1"/>
</dbReference>
<comment type="catalytic activity">
    <reaction evidence="4">
        <text>ATP + H2O = ADP + phosphate + H(+)</text>
        <dbReference type="Rhea" id="RHEA:13065"/>
        <dbReference type="ChEBI" id="CHEBI:15377"/>
        <dbReference type="ChEBI" id="CHEBI:15378"/>
        <dbReference type="ChEBI" id="CHEBI:30616"/>
        <dbReference type="ChEBI" id="CHEBI:43474"/>
        <dbReference type="ChEBI" id="CHEBI:456216"/>
        <dbReference type="EC" id="3.6.4.6"/>
    </reaction>
</comment>
<gene>
    <name evidence="6" type="ORF">LVIROSA_LOCUS10043</name>
</gene>
<dbReference type="GO" id="GO:0005524">
    <property type="term" value="F:ATP binding"/>
    <property type="evidence" value="ECO:0007669"/>
    <property type="project" value="UniProtKB-UniRule"/>
</dbReference>
<dbReference type="PANTHER" id="PTHR23078:SF3">
    <property type="entry name" value="VESICLE-FUSING ATPASE"/>
    <property type="match status" value="1"/>
</dbReference>
<dbReference type="GO" id="GO:0016887">
    <property type="term" value="F:ATP hydrolysis activity"/>
    <property type="evidence" value="ECO:0007669"/>
    <property type="project" value="InterPro"/>
</dbReference>
<protein>
    <recommendedName>
        <fullName evidence="4">Vesicle-fusing ATPase</fullName>
        <ecNumber evidence="4">3.6.4.6</ecNumber>
    </recommendedName>
</protein>
<dbReference type="Gene3D" id="3.40.50.300">
    <property type="entry name" value="P-loop containing nucleotide triphosphate hydrolases"/>
    <property type="match status" value="1"/>
</dbReference>
<accession>A0AAU9M7M0</accession>